<gene>
    <name evidence="2" type="ORF">HINF_LOCUS20901</name>
    <name evidence="3" type="ORF">HINF_LOCUS2447</name>
</gene>
<feature type="compositionally biased region" description="Polar residues" evidence="1">
    <location>
        <begin position="109"/>
        <end position="140"/>
    </location>
</feature>
<evidence type="ECO:0000313" key="2">
    <source>
        <dbReference type="EMBL" id="CAI9933256.1"/>
    </source>
</evidence>
<keyword evidence="4" id="KW-1185">Reference proteome</keyword>
<dbReference type="EMBL" id="CATOUU010000531">
    <property type="protein sequence ID" value="CAI9933256.1"/>
    <property type="molecule type" value="Genomic_DNA"/>
</dbReference>
<feature type="region of interest" description="Disordered" evidence="1">
    <location>
        <begin position="182"/>
        <end position="205"/>
    </location>
</feature>
<protein>
    <submittedName>
        <fullName evidence="2">H-SHIPPO</fullName>
    </submittedName>
</protein>
<reference evidence="2" key="1">
    <citation type="submission" date="2023-06" db="EMBL/GenBank/DDBJ databases">
        <authorList>
            <person name="Kurt Z."/>
        </authorList>
    </citation>
    <scope>NUCLEOTIDE SEQUENCE</scope>
</reference>
<evidence type="ECO:0000313" key="4">
    <source>
        <dbReference type="Proteomes" id="UP001642409"/>
    </source>
</evidence>
<proteinExistence type="predicted"/>
<evidence type="ECO:0000256" key="1">
    <source>
        <dbReference type="SAM" id="MobiDB-lite"/>
    </source>
</evidence>
<evidence type="ECO:0000313" key="3">
    <source>
        <dbReference type="EMBL" id="CAL5973581.1"/>
    </source>
</evidence>
<comment type="caution">
    <text evidence="2">The sequence shown here is derived from an EMBL/GenBank/DDBJ whole genome shotgun (WGS) entry which is preliminary data.</text>
</comment>
<sequence>MIAAKDILNQHLHNQLKLPSVVSKNILKGARLEPKPNIQRTQSPGPIYYPESKSNYMSRSKYVYIKNKTAEIKRAESPSPIDYSPKRDVSSPLLNIHERIQNIYEHKPQTSVKIGPNSYQHNSDQPTGNKSPPGISFTQGFDSIKKAEKPLDVSPAHYDTHKTFKNLNQTAAYSFGIRTSLIGNERTPSPQHYQKPKYSPEKLNGKLRPNLVNELEKQKIARIEVKSQIMTDKRYVQYGNRVRYLSDEE</sequence>
<organism evidence="2">
    <name type="scientific">Hexamita inflata</name>
    <dbReference type="NCBI Taxonomy" id="28002"/>
    <lineage>
        <taxon>Eukaryota</taxon>
        <taxon>Metamonada</taxon>
        <taxon>Diplomonadida</taxon>
        <taxon>Hexamitidae</taxon>
        <taxon>Hexamitinae</taxon>
        <taxon>Hexamita</taxon>
    </lineage>
</organism>
<feature type="region of interest" description="Disordered" evidence="1">
    <location>
        <begin position="33"/>
        <end position="52"/>
    </location>
</feature>
<reference evidence="3 4" key="2">
    <citation type="submission" date="2024-07" db="EMBL/GenBank/DDBJ databases">
        <authorList>
            <person name="Akdeniz Z."/>
        </authorList>
    </citation>
    <scope>NUCLEOTIDE SEQUENCE [LARGE SCALE GENOMIC DNA]</scope>
</reference>
<dbReference type="Proteomes" id="UP001642409">
    <property type="component" value="Unassembled WGS sequence"/>
</dbReference>
<feature type="region of interest" description="Disordered" evidence="1">
    <location>
        <begin position="105"/>
        <end position="140"/>
    </location>
</feature>
<name>A0AA86P7I7_9EUKA</name>
<accession>A0AA86P7I7</accession>
<dbReference type="EMBL" id="CAXDID020000004">
    <property type="protein sequence ID" value="CAL5973581.1"/>
    <property type="molecule type" value="Genomic_DNA"/>
</dbReference>
<dbReference type="AlphaFoldDB" id="A0AA86P7I7"/>